<dbReference type="Proteomes" id="UP000198282">
    <property type="component" value="Unassembled WGS sequence"/>
</dbReference>
<accession>A0A239NAD1</accession>
<evidence type="ECO:0000259" key="1">
    <source>
        <dbReference type="PROSITE" id="PS50943"/>
    </source>
</evidence>
<dbReference type="SUPFAM" id="SSF47413">
    <property type="entry name" value="lambda repressor-like DNA-binding domains"/>
    <property type="match status" value="1"/>
</dbReference>
<dbReference type="SMART" id="SM00530">
    <property type="entry name" value="HTH_XRE"/>
    <property type="match status" value="1"/>
</dbReference>
<keyword evidence="3" id="KW-1185">Reference proteome</keyword>
<dbReference type="InterPro" id="IPR010982">
    <property type="entry name" value="Lambda_DNA-bd_dom_sf"/>
</dbReference>
<dbReference type="InterPro" id="IPR041413">
    <property type="entry name" value="MLTR_LBD"/>
</dbReference>
<reference evidence="2 3" key="1">
    <citation type="submission" date="2017-06" db="EMBL/GenBank/DDBJ databases">
        <authorList>
            <person name="Kim H.J."/>
            <person name="Triplett B.A."/>
        </authorList>
    </citation>
    <scope>NUCLEOTIDE SEQUENCE [LARGE SCALE GENOMIC DNA]</scope>
    <source>
        <strain evidence="2 3">CGMCC 4.2132</strain>
    </source>
</reference>
<dbReference type="Gene3D" id="3.30.450.180">
    <property type="match status" value="1"/>
</dbReference>
<evidence type="ECO:0000313" key="3">
    <source>
        <dbReference type="Proteomes" id="UP000198282"/>
    </source>
</evidence>
<name>A0A239NAD1_9ACTN</name>
<dbReference type="AlphaFoldDB" id="A0A239NAD1"/>
<sequence length="289" mass="32310">MEAMATGSKLGDYLRVRRERLRPDDVGLPTGARRRVPGLRREEVALLAGISMEYYLRLEQGRDQHPSDQVLDSIARALQLDADAETYLRELARPARSARRRPSRPERVSASVQSLIDNWTTTPALVHGRYMTTLAANSMAVALSPFFAPGVNTLRAAFLEPEMRELYRDWDEMTAKVVAYLRSIIGGAVDDPRLAELIGELSLRSERFRMLWARQDVRQKTSGSVRMLHPQIGSLDLHYEKLALPGAPGQMLVTYHAERGSPSHERLQLLAHLAPRPSPGQSAAASTPR</sequence>
<organism evidence="2 3">
    <name type="scientific">Streptosporangium subroseum</name>
    <dbReference type="NCBI Taxonomy" id="106412"/>
    <lineage>
        <taxon>Bacteria</taxon>
        <taxon>Bacillati</taxon>
        <taxon>Actinomycetota</taxon>
        <taxon>Actinomycetes</taxon>
        <taxon>Streptosporangiales</taxon>
        <taxon>Streptosporangiaceae</taxon>
        <taxon>Streptosporangium</taxon>
    </lineage>
</organism>
<dbReference type="PANTHER" id="PTHR35010">
    <property type="entry name" value="BLL4672 PROTEIN-RELATED"/>
    <property type="match status" value="1"/>
</dbReference>
<gene>
    <name evidence="2" type="ORF">SAMN05216276_105352</name>
</gene>
<dbReference type="Pfam" id="PF13560">
    <property type="entry name" value="HTH_31"/>
    <property type="match status" value="1"/>
</dbReference>
<dbReference type="GO" id="GO:0003677">
    <property type="term" value="F:DNA binding"/>
    <property type="evidence" value="ECO:0007669"/>
    <property type="project" value="InterPro"/>
</dbReference>
<protein>
    <submittedName>
        <fullName evidence="2">Helix-turn-helix domain-containing protein</fullName>
    </submittedName>
</protein>
<evidence type="ECO:0000313" key="2">
    <source>
        <dbReference type="EMBL" id="SNT51433.1"/>
    </source>
</evidence>
<proteinExistence type="predicted"/>
<dbReference type="Pfam" id="PF17765">
    <property type="entry name" value="MLTR_LBD"/>
    <property type="match status" value="1"/>
</dbReference>
<dbReference type="PROSITE" id="PS50943">
    <property type="entry name" value="HTH_CROC1"/>
    <property type="match status" value="1"/>
</dbReference>
<feature type="domain" description="HTH cro/C1-type" evidence="1">
    <location>
        <begin position="38"/>
        <end position="85"/>
    </location>
</feature>
<dbReference type="PANTHER" id="PTHR35010:SF2">
    <property type="entry name" value="BLL4672 PROTEIN"/>
    <property type="match status" value="1"/>
</dbReference>
<dbReference type="Gene3D" id="1.10.260.40">
    <property type="entry name" value="lambda repressor-like DNA-binding domains"/>
    <property type="match status" value="1"/>
</dbReference>
<dbReference type="CDD" id="cd00093">
    <property type="entry name" value="HTH_XRE"/>
    <property type="match status" value="1"/>
</dbReference>
<dbReference type="InterPro" id="IPR001387">
    <property type="entry name" value="Cro/C1-type_HTH"/>
</dbReference>
<dbReference type="EMBL" id="FZOD01000053">
    <property type="protein sequence ID" value="SNT51433.1"/>
    <property type="molecule type" value="Genomic_DNA"/>
</dbReference>